<reference evidence="3" key="1">
    <citation type="submission" date="2016-10" db="EMBL/GenBank/DDBJ databases">
        <authorList>
            <person name="Varghese N."/>
            <person name="Submissions S."/>
        </authorList>
    </citation>
    <scope>NUCLEOTIDE SEQUENCE [LARGE SCALE GENOMIC DNA]</scope>
    <source>
        <strain evidence="3">JCM 15604</strain>
    </source>
</reference>
<evidence type="ECO:0000259" key="1">
    <source>
        <dbReference type="Pfam" id="PF18731"/>
    </source>
</evidence>
<gene>
    <name evidence="2" type="ORF">SAMN05216177_10138</name>
</gene>
<dbReference type="RefSeq" id="WP_074912896.1">
    <property type="nucleotide sequence ID" value="NZ_FOXK01000001.1"/>
</dbReference>
<dbReference type="Pfam" id="PF18731">
    <property type="entry name" value="HEPN_Swt1"/>
    <property type="match status" value="1"/>
</dbReference>
<evidence type="ECO:0000313" key="3">
    <source>
        <dbReference type="Proteomes" id="UP000182025"/>
    </source>
</evidence>
<name>A0A1I5M5A3_9GAMM</name>
<dbReference type="InterPro" id="IPR041650">
    <property type="entry name" value="HEPN_Swt1"/>
</dbReference>
<sequence>MTGNDQLYSFVLKGLLTEESLDKAGRKNRSEIALSDEAIAATLSLDLLPSDLVANARSMAVIYTAVAAFENAVRELISGVLLENYGEGWWEQCVSQNVRGRAEKRAEEERKIKWHTQRGVNPINYTTMADLVNVMRNNWDHFEPHVRSIDWVASVFDAVERSRNVIMHSGILEQGDIERLGVFLRDWVKQVGA</sequence>
<organism evidence="2 3">
    <name type="scientific">Ectopseudomonas toyotomiensis</name>
    <dbReference type="NCBI Taxonomy" id="554344"/>
    <lineage>
        <taxon>Bacteria</taxon>
        <taxon>Pseudomonadati</taxon>
        <taxon>Pseudomonadota</taxon>
        <taxon>Gammaproteobacteria</taxon>
        <taxon>Pseudomonadales</taxon>
        <taxon>Pseudomonadaceae</taxon>
        <taxon>Ectopseudomonas</taxon>
    </lineage>
</organism>
<dbReference type="Proteomes" id="UP000182025">
    <property type="component" value="Unassembled WGS sequence"/>
</dbReference>
<feature type="domain" description="Swt1-like HEPN" evidence="1">
    <location>
        <begin position="67"/>
        <end position="192"/>
    </location>
</feature>
<protein>
    <recommendedName>
        <fullName evidence="1">Swt1-like HEPN domain-containing protein</fullName>
    </recommendedName>
</protein>
<keyword evidence="3" id="KW-1185">Reference proteome</keyword>
<dbReference type="EMBL" id="FOXK01000001">
    <property type="protein sequence ID" value="SFP04705.1"/>
    <property type="molecule type" value="Genomic_DNA"/>
</dbReference>
<dbReference type="AlphaFoldDB" id="A0A1I5M5A3"/>
<accession>A0A1I5M5A3</accession>
<proteinExistence type="predicted"/>
<evidence type="ECO:0000313" key="2">
    <source>
        <dbReference type="EMBL" id="SFP04705.1"/>
    </source>
</evidence>